<keyword evidence="1" id="KW-1133">Transmembrane helix</keyword>
<reference evidence="2" key="1">
    <citation type="journal article" date="2015" name="Nature">
        <title>Complex archaea that bridge the gap between prokaryotes and eukaryotes.</title>
        <authorList>
            <person name="Spang A."/>
            <person name="Saw J.H."/>
            <person name="Jorgensen S.L."/>
            <person name="Zaremba-Niedzwiedzka K."/>
            <person name="Martijn J."/>
            <person name="Lind A.E."/>
            <person name="van Eijk R."/>
            <person name="Schleper C."/>
            <person name="Guy L."/>
            <person name="Ettema T.J."/>
        </authorList>
    </citation>
    <scope>NUCLEOTIDE SEQUENCE</scope>
</reference>
<evidence type="ECO:0000313" key="2">
    <source>
        <dbReference type="EMBL" id="KKM05736.1"/>
    </source>
</evidence>
<keyword evidence="1" id="KW-0472">Membrane</keyword>
<dbReference type="AlphaFoldDB" id="A0A0F9JIY3"/>
<organism evidence="2">
    <name type="scientific">marine sediment metagenome</name>
    <dbReference type="NCBI Taxonomy" id="412755"/>
    <lineage>
        <taxon>unclassified sequences</taxon>
        <taxon>metagenomes</taxon>
        <taxon>ecological metagenomes</taxon>
    </lineage>
</organism>
<accession>A0A0F9JIY3</accession>
<name>A0A0F9JIY3_9ZZZZ</name>
<keyword evidence="1" id="KW-0812">Transmembrane</keyword>
<sequence>MFFLTGLGIGLGIGLAIGVVGGVVLLHLTEMAADSPSRNEHPVWEECEGDDCQLCRLGTFEFHGDGAESMTSAN</sequence>
<evidence type="ECO:0000256" key="1">
    <source>
        <dbReference type="SAM" id="Phobius"/>
    </source>
</evidence>
<protein>
    <submittedName>
        <fullName evidence="2">Uncharacterized protein</fullName>
    </submittedName>
</protein>
<dbReference type="EMBL" id="LAZR01016153">
    <property type="protein sequence ID" value="KKM05736.1"/>
    <property type="molecule type" value="Genomic_DNA"/>
</dbReference>
<gene>
    <name evidence="2" type="ORF">LCGC14_1751060</name>
</gene>
<comment type="caution">
    <text evidence="2">The sequence shown here is derived from an EMBL/GenBank/DDBJ whole genome shotgun (WGS) entry which is preliminary data.</text>
</comment>
<proteinExistence type="predicted"/>
<feature type="transmembrane region" description="Helical" evidence="1">
    <location>
        <begin position="6"/>
        <end position="28"/>
    </location>
</feature>